<gene>
    <name evidence="2" type="ORF">GWK09_09650</name>
</gene>
<sequence length="251" mass="29049">MIKFFRKIRQQLLTENKISKYLIYATGEIVLVVIGILIALQINDWNTERENEVLKRTYYVQILQDLEKDRNRLIRANQGIDTFFVRLQAYKELFKKPDLPLWEAATALGGVFSEEAGLGWNFETNTNTVNTLRNTGDIKLIPLDIRNRILDFRYKVSGLMDYVKSESIIIANASMATQKIYGGADMPTRIGNQPKILAHFGKEEVALRSLLELEAILYEHALLVKNSRERTDDLIREIDEITEIIREDLEQ</sequence>
<organism evidence="2 3">
    <name type="scientific">Muriicola jejuensis</name>
    <dbReference type="NCBI Taxonomy" id="504488"/>
    <lineage>
        <taxon>Bacteria</taxon>
        <taxon>Pseudomonadati</taxon>
        <taxon>Bacteroidota</taxon>
        <taxon>Flavobacteriia</taxon>
        <taxon>Flavobacteriales</taxon>
        <taxon>Flavobacteriaceae</taxon>
        <taxon>Muriicola</taxon>
    </lineage>
</organism>
<feature type="transmembrane region" description="Helical" evidence="1">
    <location>
        <begin position="21"/>
        <end position="42"/>
    </location>
</feature>
<evidence type="ECO:0000256" key="1">
    <source>
        <dbReference type="SAM" id="Phobius"/>
    </source>
</evidence>
<keyword evidence="3" id="KW-1185">Reference proteome</keyword>
<dbReference type="RefSeq" id="WP_163693114.1">
    <property type="nucleotide sequence ID" value="NZ_FXTW01000002.1"/>
</dbReference>
<keyword evidence="1" id="KW-0472">Membrane</keyword>
<comment type="caution">
    <text evidence="2">The sequence shown here is derived from an EMBL/GenBank/DDBJ whole genome shotgun (WGS) entry which is preliminary data.</text>
</comment>
<accession>A0A6P0UFW2</accession>
<keyword evidence="1" id="KW-1133">Transmembrane helix</keyword>
<dbReference type="AlphaFoldDB" id="A0A6P0UFW2"/>
<proteinExistence type="predicted"/>
<dbReference type="Pfam" id="PF19578">
    <property type="entry name" value="DUF6090"/>
    <property type="match status" value="1"/>
</dbReference>
<dbReference type="Proteomes" id="UP000468443">
    <property type="component" value="Unassembled WGS sequence"/>
</dbReference>
<keyword evidence="1" id="KW-0812">Transmembrane</keyword>
<evidence type="ECO:0000313" key="2">
    <source>
        <dbReference type="EMBL" id="NER10779.1"/>
    </source>
</evidence>
<reference evidence="2 3" key="1">
    <citation type="submission" date="2020-01" db="EMBL/GenBank/DDBJ databases">
        <title>Muriicola jejuensis KCTC 22299.</title>
        <authorList>
            <person name="Wang G."/>
        </authorList>
    </citation>
    <scope>NUCLEOTIDE SEQUENCE [LARGE SCALE GENOMIC DNA]</scope>
    <source>
        <strain evidence="2 3">KCTC 22299</strain>
    </source>
</reference>
<evidence type="ECO:0000313" key="3">
    <source>
        <dbReference type="Proteomes" id="UP000468443"/>
    </source>
</evidence>
<dbReference type="InterPro" id="IPR045749">
    <property type="entry name" value="DUF6090"/>
</dbReference>
<dbReference type="EMBL" id="JAABOP010000002">
    <property type="protein sequence ID" value="NER10779.1"/>
    <property type="molecule type" value="Genomic_DNA"/>
</dbReference>
<protein>
    <submittedName>
        <fullName evidence="2">Uncharacterized protein</fullName>
    </submittedName>
</protein>
<name>A0A6P0UFW2_9FLAO</name>